<sequence length="198" mass="22869">MGESVSAIDDRGCRCWFALIILTAFVLAGEVKAGDGVYRILAQNQQQELIELGELHLAADGGSEQRYRIEWDEAKFDNHFLSMRPFKCLPHPVQLICHLPYPYENHRRIGDGDLIDLEYDMLFLHKTPQEYGINAWNGLYFQFRHTDNGFAGELRETDLNVLQAPPEEGDLRPIDPEALYEPSDKHWLRRILIEKVDS</sequence>
<accession>A0A944MAH6</accession>
<evidence type="ECO:0000313" key="1">
    <source>
        <dbReference type="EMBL" id="MBT2990268.1"/>
    </source>
</evidence>
<protein>
    <submittedName>
        <fullName evidence="1">Uncharacterized protein</fullName>
    </submittedName>
</protein>
<proteinExistence type="predicted"/>
<gene>
    <name evidence="1" type="ORF">KME65_15040</name>
</gene>
<reference evidence="1 2" key="1">
    <citation type="submission" date="2021-05" db="EMBL/GenBank/DDBJ databases">
        <title>Genetic and Functional Diversity in Clade A Lucinid endosymbionts from the Bahamas.</title>
        <authorList>
            <person name="Giani N.M."/>
            <person name="Engel A.S."/>
            <person name="Campbell B.J."/>
        </authorList>
    </citation>
    <scope>NUCLEOTIDE SEQUENCE [LARGE SCALE GENOMIC DNA]</scope>
    <source>
        <strain evidence="1">LUC16012Gg_MoonRockCtena</strain>
    </source>
</reference>
<dbReference type="Proteomes" id="UP000770889">
    <property type="component" value="Unassembled WGS sequence"/>
</dbReference>
<dbReference type="AlphaFoldDB" id="A0A944MAH6"/>
<evidence type="ECO:0000313" key="2">
    <source>
        <dbReference type="Proteomes" id="UP000770889"/>
    </source>
</evidence>
<name>A0A944MAH6_9GAMM</name>
<comment type="caution">
    <text evidence="1">The sequence shown here is derived from an EMBL/GenBank/DDBJ whole genome shotgun (WGS) entry which is preliminary data.</text>
</comment>
<dbReference type="EMBL" id="JAHHGM010000015">
    <property type="protein sequence ID" value="MBT2990268.1"/>
    <property type="molecule type" value="Genomic_DNA"/>
</dbReference>
<organism evidence="1 2">
    <name type="scientific">Candidatus Thiodiazotropha taylori</name>
    <dbReference type="NCBI Taxonomy" id="2792791"/>
    <lineage>
        <taxon>Bacteria</taxon>
        <taxon>Pseudomonadati</taxon>
        <taxon>Pseudomonadota</taxon>
        <taxon>Gammaproteobacteria</taxon>
        <taxon>Chromatiales</taxon>
        <taxon>Sedimenticolaceae</taxon>
        <taxon>Candidatus Thiodiazotropha</taxon>
    </lineage>
</organism>